<evidence type="ECO:0000256" key="1">
    <source>
        <dbReference type="SAM" id="MobiDB-lite"/>
    </source>
</evidence>
<organism evidence="2 3">
    <name type="scientific">Alosa alosa</name>
    <name type="common">allis shad</name>
    <dbReference type="NCBI Taxonomy" id="278164"/>
    <lineage>
        <taxon>Eukaryota</taxon>
        <taxon>Metazoa</taxon>
        <taxon>Chordata</taxon>
        <taxon>Craniata</taxon>
        <taxon>Vertebrata</taxon>
        <taxon>Euteleostomi</taxon>
        <taxon>Actinopterygii</taxon>
        <taxon>Neopterygii</taxon>
        <taxon>Teleostei</taxon>
        <taxon>Clupei</taxon>
        <taxon>Clupeiformes</taxon>
        <taxon>Clupeoidei</taxon>
        <taxon>Clupeidae</taxon>
        <taxon>Alosa</taxon>
    </lineage>
</organism>
<accession>A0AAV6GCV9</accession>
<feature type="region of interest" description="Disordered" evidence="1">
    <location>
        <begin position="67"/>
        <end position="128"/>
    </location>
</feature>
<evidence type="ECO:0000313" key="2">
    <source>
        <dbReference type="EMBL" id="KAG5272878.1"/>
    </source>
</evidence>
<evidence type="ECO:0000313" key="3">
    <source>
        <dbReference type="Proteomes" id="UP000823561"/>
    </source>
</evidence>
<name>A0AAV6GCV9_9TELE</name>
<protein>
    <submittedName>
        <fullName evidence="2">Uncharacterized protein</fullName>
    </submittedName>
</protein>
<dbReference type="AlphaFoldDB" id="A0AAV6GCV9"/>
<dbReference type="Proteomes" id="UP000823561">
    <property type="component" value="Chromosome 12"/>
</dbReference>
<gene>
    <name evidence="2" type="ORF">AALO_G00170280</name>
</gene>
<feature type="compositionally biased region" description="Basic and acidic residues" evidence="1">
    <location>
        <begin position="94"/>
        <end position="117"/>
    </location>
</feature>
<keyword evidence="3" id="KW-1185">Reference proteome</keyword>
<dbReference type="EMBL" id="JADWDJ010000012">
    <property type="protein sequence ID" value="KAG5272878.1"/>
    <property type="molecule type" value="Genomic_DNA"/>
</dbReference>
<reference evidence="2" key="1">
    <citation type="submission" date="2020-10" db="EMBL/GenBank/DDBJ databases">
        <title>Chromosome-scale genome assembly of the Allis shad, Alosa alosa.</title>
        <authorList>
            <person name="Margot Z."/>
            <person name="Christophe K."/>
            <person name="Cabau C."/>
            <person name="Louis A."/>
            <person name="Berthelot C."/>
            <person name="Parey E."/>
            <person name="Roest Crollius H."/>
            <person name="Montfort J."/>
            <person name="Robinson-Rechavi M."/>
            <person name="Bucao C."/>
            <person name="Bouchez O."/>
            <person name="Gislard M."/>
            <person name="Lluch J."/>
            <person name="Milhes M."/>
            <person name="Lampietro C."/>
            <person name="Lopez Roques C."/>
            <person name="Donnadieu C."/>
            <person name="Braasch I."/>
            <person name="Desvignes T."/>
            <person name="Postlethwait J."/>
            <person name="Bobe J."/>
            <person name="Guiguen Y."/>
        </authorList>
    </citation>
    <scope>NUCLEOTIDE SEQUENCE</scope>
    <source>
        <strain evidence="2">M-15738</strain>
        <tissue evidence="2">Blood</tissue>
    </source>
</reference>
<sequence length="159" mass="18077">MKLLKLLSCCIRAPSEDTEVEMQRSGVEVEVKEMGSGVMADRSVHLDMSCDYPDDLAASLIALFSEKDSSQQQSTPQLAKEEGAGDQALAVVRPKLDSEKFRSRVAHERPAPQRGEWRTAPTPEQRDTEEYVRREILLRFFARRGIHNEKATELLKKYQ</sequence>
<proteinExistence type="predicted"/>
<comment type="caution">
    <text evidence="2">The sequence shown here is derived from an EMBL/GenBank/DDBJ whole genome shotgun (WGS) entry which is preliminary data.</text>
</comment>